<evidence type="ECO:0000259" key="9">
    <source>
        <dbReference type="PROSITE" id="PS51379"/>
    </source>
</evidence>
<dbReference type="InterPro" id="IPR047964">
    <property type="entry name" value="EFR1-like"/>
</dbReference>
<dbReference type="PANTHER" id="PTHR30204">
    <property type="entry name" value="REDOX-CYCLING DRUG-SENSING TRANSCRIPTIONAL ACTIVATOR SOXR"/>
    <property type="match status" value="1"/>
</dbReference>
<gene>
    <name evidence="10" type="ORF">HGI39_01105</name>
</gene>
<evidence type="ECO:0000256" key="5">
    <source>
        <dbReference type="ARBA" id="ARBA00023015"/>
    </source>
</evidence>
<feature type="domain" description="4Fe-4S ferredoxin-type" evidence="9">
    <location>
        <begin position="167"/>
        <end position="194"/>
    </location>
</feature>
<dbReference type="SUPFAM" id="SSF54862">
    <property type="entry name" value="4Fe-4S ferredoxins"/>
    <property type="match status" value="1"/>
</dbReference>
<dbReference type="InterPro" id="IPR017900">
    <property type="entry name" value="4Fe4S_Fe_S_CS"/>
</dbReference>
<dbReference type="AlphaFoldDB" id="A0AAW3W3N3"/>
<dbReference type="GO" id="GO:0003677">
    <property type="term" value="F:DNA binding"/>
    <property type="evidence" value="ECO:0007669"/>
    <property type="project" value="UniProtKB-KW"/>
</dbReference>
<name>A0AAW3W3N3_CLOBE</name>
<reference evidence="10" key="1">
    <citation type="submission" date="2020-04" db="EMBL/GenBank/DDBJ databases">
        <authorList>
            <person name="Brown S."/>
        </authorList>
    </citation>
    <scope>NUCLEOTIDE SEQUENCE</scope>
    <source>
        <strain evidence="10">DJ015</strain>
    </source>
</reference>
<dbReference type="PROSITE" id="PS51379">
    <property type="entry name" value="4FE4S_FER_2"/>
    <property type="match status" value="2"/>
</dbReference>
<dbReference type="GO" id="GO:0046872">
    <property type="term" value="F:metal ion binding"/>
    <property type="evidence" value="ECO:0007669"/>
    <property type="project" value="UniProtKB-KW"/>
</dbReference>
<organism evidence="10 11">
    <name type="scientific">Clostridium beijerinckii</name>
    <name type="common">Clostridium MP</name>
    <dbReference type="NCBI Taxonomy" id="1520"/>
    <lineage>
        <taxon>Bacteria</taxon>
        <taxon>Bacillati</taxon>
        <taxon>Bacillota</taxon>
        <taxon>Clostridia</taxon>
        <taxon>Eubacteriales</taxon>
        <taxon>Clostridiaceae</taxon>
        <taxon>Clostridium</taxon>
    </lineage>
</organism>
<evidence type="ECO:0000256" key="3">
    <source>
        <dbReference type="ARBA" id="ARBA00023004"/>
    </source>
</evidence>
<dbReference type="InterPro" id="IPR017896">
    <property type="entry name" value="4Fe4S_Fe-S-bd"/>
</dbReference>
<dbReference type="InterPro" id="IPR000551">
    <property type="entry name" value="MerR-type_HTH_dom"/>
</dbReference>
<dbReference type="Gene3D" id="3.30.70.20">
    <property type="match status" value="1"/>
</dbReference>
<evidence type="ECO:0000256" key="1">
    <source>
        <dbReference type="ARBA" id="ARBA00022491"/>
    </source>
</evidence>
<feature type="domain" description="4Fe-4S ferredoxin-type" evidence="9">
    <location>
        <begin position="138"/>
        <end position="166"/>
    </location>
</feature>
<keyword evidence="2" id="KW-0479">Metal-binding</keyword>
<evidence type="ECO:0000256" key="4">
    <source>
        <dbReference type="ARBA" id="ARBA00023014"/>
    </source>
</evidence>
<dbReference type="PANTHER" id="PTHR30204:SF69">
    <property type="entry name" value="MERR-FAMILY TRANSCRIPTIONAL REGULATOR"/>
    <property type="match status" value="1"/>
</dbReference>
<keyword evidence="3" id="KW-0408">Iron</keyword>
<dbReference type="EMBL" id="JABAGV010000002">
    <property type="protein sequence ID" value="MBC2473329.1"/>
    <property type="molecule type" value="Genomic_DNA"/>
</dbReference>
<dbReference type="CDD" id="cd00592">
    <property type="entry name" value="HTH_MerR-like"/>
    <property type="match status" value="1"/>
</dbReference>
<dbReference type="Proteomes" id="UP001194098">
    <property type="component" value="Unassembled WGS sequence"/>
</dbReference>
<keyword evidence="7" id="KW-0804">Transcription</keyword>
<dbReference type="SUPFAM" id="SSF46955">
    <property type="entry name" value="Putative DNA-binding domain"/>
    <property type="match status" value="1"/>
</dbReference>
<feature type="domain" description="HTH merR-type" evidence="8">
    <location>
        <begin position="5"/>
        <end position="74"/>
    </location>
</feature>
<evidence type="ECO:0000313" key="10">
    <source>
        <dbReference type="EMBL" id="MBC2473329.1"/>
    </source>
</evidence>
<sequence>MKKDEYNIGKLVKESNINKETIRYYEKIGLLSETKRDKNGYRLYSEEDIEKIKFVLIIKKFGFSLREISTLMHNEVLCGDITSIRKLVGNKINEINSKMNELIETKNLLEKVKKNILADRIFIKTTDKIVKNLHLRDKDFWVDDNCNGCRLCEKICPVNNIQFNINKPTWKHNCEQCSACIQYCPNEAIQWRTKTKKRRRYRNPNISINELIGY</sequence>
<dbReference type="SMART" id="SM00422">
    <property type="entry name" value="HTH_MERR"/>
    <property type="match status" value="1"/>
</dbReference>
<dbReference type="InterPro" id="IPR047057">
    <property type="entry name" value="MerR_fam"/>
</dbReference>
<comment type="caution">
    <text evidence="10">The sequence shown here is derived from an EMBL/GenBank/DDBJ whole genome shotgun (WGS) entry which is preliminary data.</text>
</comment>
<evidence type="ECO:0000259" key="8">
    <source>
        <dbReference type="PROSITE" id="PS50937"/>
    </source>
</evidence>
<dbReference type="GO" id="GO:0051536">
    <property type="term" value="F:iron-sulfur cluster binding"/>
    <property type="evidence" value="ECO:0007669"/>
    <property type="project" value="UniProtKB-KW"/>
</dbReference>
<dbReference type="PRINTS" id="PR00040">
    <property type="entry name" value="HTHMERR"/>
</dbReference>
<dbReference type="PROSITE" id="PS00198">
    <property type="entry name" value="4FE4S_FER_1"/>
    <property type="match status" value="2"/>
</dbReference>
<evidence type="ECO:0000256" key="2">
    <source>
        <dbReference type="ARBA" id="ARBA00022723"/>
    </source>
</evidence>
<accession>A0AAW3W3N3</accession>
<dbReference type="InterPro" id="IPR009061">
    <property type="entry name" value="DNA-bd_dom_put_sf"/>
</dbReference>
<keyword evidence="1" id="KW-0678">Repressor</keyword>
<proteinExistence type="predicted"/>
<dbReference type="GO" id="GO:0003700">
    <property type="term" value="F:DNA-binding transcription factor activity"/>
    <property type="evidence" value="ECO:0007669"/>
    <property type="project" value="InterPro"/>
</dbReference>
<keyword evidence="6" id="KW-0238">DNA-binding</keyword>
<protein>
    <submittedName>
        <fullName evidence="10">MerR family transcriptional regulator</fullName>
    </submittedName>
</protein>
<dbReference type="PROSITE" id="PS50937">
    <property type="entry name" value="HTH_MERR_2"/>
    <property type="match status" value="1"/>
</dbReference>
<reference evidence="10" key="2">
    <citation type="journal article" date="2022" name="Nat. Biotechnol.">
        <title>Carbon-negative production of acetone and isopropanol by gas fermentation at industrial pilot scale.</title>
        <authorList>
            <person name="Liew F.E."/>
            <person name="Nogle R."/>
            <person name="Abdalla T."/>
            <person name="Rasor B.J."/>
            <person name="Canter C."/>
            <person name="Jensen R.O."/>
            <person name="Wang L."/>
            <person name="Strutz J."/>
            <person name="Chirania P."/>
            <person name="De Tissera S."/>
            <person name="Mueller A.P."/>
            <person name="Ruan Z."/>
            <person name="Gao A."/>
            <person name="Tran L."/>
            <person name="Engle N.L."/>
            <person name="Bromley J.C."/>
            <person name="Daniell J."/>
            <person name="Conrado R."/>
            <person name="Tschaplinski T.J."/>
            <person name="Giannone R.J."/>
            <person name="Hettich R.L."/>
            <person name="Karim A.S."/>
            <person name="Simpson S.D."/>
            <person name="Brown S.D."/>
            <person name="Leang C."/>
            <person name="Jewett M.C."/>
            <person name="Kopke M."/>
        </authorList>
    </citation>
    <scope>NUCLEOTIDE SEQUENCE</scope>
    <source>
        <strain evidence="10">DJ015</strain>
    </source>
</reference>
<dbReference type="NCBIfam" id="NF038196">
    <property type="entry name" value="ferrodoxin_EFR1"/>
    <property type="match status" value="1"/>
</dbReference>
<dbReference type="Pfam" id="PF00037">
    <property type="entry name" value="Fer4"/>
    <property type="match status" value="1"/>
</dbReference>
<keyword evidence="5" id="KW-0805">Transcription regulation</keyword>
<keyword evidence="4" id="KW-0411">Iron-sulfur</keyword>
<evidence type="ECO:0000256" key="6">
    <source>
        <dbReference type="ARBA" id="ARBA00023125"/>
    </source>
</evidence>
<dbReference type="Pfam" id="PF13411">
    <property type="entry name" value="MerR_1"/>
    <property type="match status" value="1"/>
</dbReference>
<evidence type="ECO:0000256" key="7">
    <source>
        <dbReference type="ARBA" id="ARBA00023163"/>
    </source>
</evidence>
<dbReference type="Gene3D" id="1.10.1660.10">
    <property type="match status" value="1"/>
</dbReference>
<evidence type="ECO:0000313" key="11">
    <source>
        <dbReference type="Proteomes" id="UP001194098"/>
    </source>
</evidence>
<dbReference type="RefSeq" id="WP_207715148.1">
    <property type="nucleotide sequence ID" value="NZ_JABAGV010000002.1"/>
</dbReference>